<evidence type="ECO:0000313" key="3">
    <source>
        <dbReference type="Proteomes" id="UP000095463"/>
    </source>
</evidence>
<organism evidence="2 3">
    <name type="scientific">Devosia insulae DS-56</name>
    <dbReference type="NCBI Taxonomy" id="1116389"/>
    <lineage>
        <taxon>Bacteria</taxon>
        <taxon>Pseudomonadati</taxon>
        <taxon>Pseudomonadota</taxon>
        <taxon>Alphaproteobacteria</taxon>
        <taxon>Hyphomicrobiales</taxon>
        <taxon>Devosiaceae</taxon>
        <taxon>Devosia</taxon>
    </lineage>
</organism>
<accession>A0A1E5XU04</accession>
<feature type="transmembrane region" description="Helical" evidence="1">
    <location>
        <begin position="6"/>
        <end position="25"/>
    </location>
</feature>
<dbReference type="EMBL" id="LAJE02000095">
    <property type="protein sequence ID" value="OEO32067.1"/>
    <property type="molecule type" value="Genomic_DNA"/>
</dbReference>
<evidence type="ECO:0008006" key="4">
    <source>
        <dbReference type="Google" id="ProtNLM"/>
    </source>
</evidence>
<dbReference type="Proteomes" id="UP000095463">
    <property type="component" value="Unassembled WGS sequence"/>
</dbReference>
<sequence>MISGPAIVLAAVSLSLVMTLAWWVVVSSGRSGWADTFWSYGTGLVGVGAVLWSAGGALGERAWLVIALLALWALRLGTHIARRTLSGGDDPRYAELRRGWGERYRSQLFVFLLIQGVAALVLVVAALAAAGNPAPLGIGDLLGVVIALLALAGEAVSDAQLKAFKADRGNAGAVCDVGLWSLSRHPNYFFEWLYWLAYVPIGLSLAYPWGWLTLLAPVMMYWLLVHVSGIPPLEAHMLRSRGDRFGAYQQRVRAFWPIPR</sequence>
<dbReference type="PANTHER" id="PTHR32251">
    <property type="entry name" value="3-OXO-5-ALPHA-STEROID 4-DEHYDROGENASE"/>
    <property type="match status" value="1"/>
</dbReference>
<dbReference type="AlphaFoldDB" id="A0A1E5XU04"/>
<keyword evidence="1" id="KW-0472">Membrane</keyword>
<feature type="transmembrane region" description="Helical" evidence="1">
    <location>
        <begin position="192"/>
        <end position="212"/>
    </location>
</feature>
<evidence type="ECO:0000313" key="2">
    <source>
        <dbReference type="EMBL" id="OEO32067.1"/>
    </source>
</evidence>
<keyword evidence="1" id="KW-0812">Transmembrane</keyword>
<evidence type="ECO:0000256" key="1">
    <source>
        <dbReference type="SAM" id="Phobius"/>
    </source>
</evidence>
<protein>
    <recommendedName>
        <fullName evidence="4">Steroid 5-alpha reductase C-terminal domain-containing protein</fullName>
    </recommendedName>
</protein>
<dbReference type="RefSeq" id="WP_069908778.1">
    <property type="nucleotide sequence ID" value="NZ_LAJE02000095.1"/>
</dbReference>
<comment type="caution">
    <text evidence="2">The sequence shown here is derived from an EMBL/GenBank/DDBJ whole genome shotgun (WGS) entry which is preliminary data.</text>
</comment>
<dbReference type="InterPro" id="IPR010721">
    <property type="entry name" value="UstE-like"/>
</dbReference>
<dbReference type="GO" id="GO:0016020">
    <property type="term" value="C:membrane"/>
    <property type="evidence" value="ECO:0007669"/>
    <property type="project" value="TreeGrafter"/>
</dbReference>
<dbReference type="OrthoDB" id="9779233at2"/>
<gene>
    <name evidence="2" type="ORF">VW23_013320</name>
</gene>
<proteinExistence type="predicted"/>
<feature type="transmembrane region" description="Helical" evidence="1">
    <location>
        <begin position="37"/>
        <end position="55"/>
    </location>
</feature>
<feature type="transmembrane region" description="Helical" evidence="1">
    <location>
        <begin position="108"/>
        <end position="130"/>
    </location>
</feature>
<reference evidence="2 3" key="1">
    <citation type="journal article" date="2015" name="Genome Announc.">
        <title>Genome Assemblies of Three Soil-Associated Devosia species: D. insulae, D. limi, and D. soli.</title>
        <authorList>
            <person name="Hassan Y.I."/>
            <person name="Lepp D."/>
            <person name="Zhou T."/>
        </authorList>
    </citation>
    <scope>NUCLEOTIDE SEQUENCE [LARGE SCALE GENOMIC DNA]</scope>
    <source>
        <strain evidence="2 3">DS-56</strain>
    </source>
</reference>
<name>A0A1E5XU04_9HYPH</name>
<keyword evidence="1" id="KW-1133">Transmembrane helix</keyword>
<feature type="transmembrane region" description="Helical" evidence="1">
    <location>
        <begin position="136"/>
        <end position="156"/>
    </location>
</feature>
<dbReference type="Gene3D" id="1.20.120.1630">
    <property type="match status" value="1"/>
</dbReference>
<keyword evidence="3" id="KW-1185">Reference proteome</keyword>
<dbReference type="Pfam" id="PF06966">
    <property type="entry name" value="DUF1295"/>
    <property type="match status" value="1"/>
</dbReference>
<dbReference type="PANTHER" id="PTHR32251:SF17">
    <property type="entry name" value="STEROID 5-ALPHA REDUCTASE C-TERMINAL DOMAIN-CONTAINING PROTEIN"/>
    <property type="match status" value="1"/>
</dbReference>